<dbReference type="GO" id="GO:0003700">
    <property type="term" value="F:DNA-binding transcription factor activity"/>
    <property type="evidence" value="ECO:0007669"/>
    <property type="project" value="TreeGrafter"/>
</dbReference>
<dbReference type="GO" id="GO:0000976">
    <property type="term" value="F:transcription cis-regulatory region binding"/>
    <property type="evidence" value="ECO:0007669"/>
    <property type="project" value="TreeGrafter"/>
</dbReference>
<evidence type="ECO:0000259" key="6">
    <source>
        <dbReference type="PROSITE" id="PS50977"/>
    </source>
</evidence>
<dbReference type="InterPro" id="IPR036271">
    <property type="entry name" value="Tet_transcr_reg_TetR-rel_C_sf"/>
</dbReference>
<reference evidence="7" key="1">
    <citation type="submission" date="2014-02" db="EMBL/GenBank/DDBJ databases">
        <title>Expanding our view of genomic diversity in Candidatus Accumulibacter clades.</title>
        <authorList>
            <person name="Skennerton C.T."/>
            <person name="Barr J.J."/>
            <person name="Slater F.R."/>
            <person name="Bond P.L."/>
            <person name="Tyson G.W."/>
        </authorList>
    </citation>
    <scope>NUCLEOTIDE SEQUENCE [LARGE SCALE GENOMIC DNA]</scope>
</reference>
<organism evidence="7 8">
    <name type="scientific">Accumulibacter regalis</name>
    <dbReference type="NCBI Taxonomy" id="522306"/>
    <lineage>
        <taxon>Bacteria</taxon>
        <taxon>Pseudomonadati</taxon>
        <taxon>Pseudomonadota</taxon>
        <taxon>Betaproteobacteria</taxon>
        <taxon>Candidatus Accumulibacter</taxon>
    </lineage>
</organism>
<keyword evidence="8" id="KW-1185">Reference proteome</keyword>
<proteinExistence type="predicted"/>
<evidence type="ECO:0000313" key="8">
    <source>
        <dbReference type="Proteomes" id="UP000022141"/>
    </source>
</evidence>
<dbReference type="InterPro" id="IPR050109">
    <property type="entry name" value="HTH-type_TetR-like_transc_reg"/>
</dbReference>
<evidence type="ECO:0000313" key="7">
    <source>
        <dbReference type="EMBL" id="EXI89844.1"/>
    </source>
</evidence>
<dbReference type="InterPro" id="IPR001647">
    <property type="entry name" value="HTH_TetR"/>
</dbReference>
<feature type="domain" description="HTH tetR-type" evidence="6">
    <location>
        <begin position="17"/>
        <end position="77"/>
    </location>
</feature>
<keyword evidence="4" id="KW-0804">Transcription</keyword>
<dbReference type="Proteomes" id="UP000022141">
    <property type="component" value="Unassembled WGS sequence"/>
</dbReference>
<dbReference type="Gene3D" id="1.10.357.10">
    <property type="entry name" value="Tetracycline Repressor, domain 2"/>
    <property type="match status" value="1"/>
</dbReference>
<gene>
    <name evidence="7" type="primary">fadR</name>
    <name evidence="7" type="ORF">AW11_01335</name>
</gene>
<protein>
    <submittedName>
        <fullName evidence="7">Fatty acid metabolism regulator protein</fullName>
    </submittedName>
</protein>
<name>A0A011RF70_ACCRE</name>
<dbReference type="EMBL" id="JEMY01000013">
    <property type="protein sequence ID" value="EXI89844.1"/>
    <property type="molecule type" value="Genomic_DNA"/>
</dbReference>
<feature type="DNA-binding region" description="H-T-H motif" evidence="5">
    <location>
        <begin position="40"/>
        <end position="59"/>
    </location>
</feature>
<dbReference type="PRINTS" id="PR00455">
    <property type="entry name" value="HTHTETR"/>
</dbReference>
<dbReference type="PANTHER" id="PTHR30055:SF226">
    <property type="entry name" value="HTH-TYPE TRANSCRIPTIONAL REGULATOR PKSA"/>
    <property type="match status" value="1"/>
</dbReference>
<keyword evidence="1" id="KW-0678">Repressor</keyword>
<dbReference type="AlphaFoldDB" id="A0A011RF70"/>
<dbReference type="InterPro" id="IPR039538">
    <property type="entry name" value="BetI_C"/>
</dbReference>
<comment type="caution">
    <text evidence="7">The sequence shown here is derived from an EMBL/GenBank/DDBJ whole genome shotgun (WGS) entry which is preliminary data.</text>
</comment>
<dbReference type="PATRIC" id="fig|1454004.3.peg.1391"/>
<evidence type="ECO:0000256" key="1">
    <source>
        <dbReference type="ARBA" id="ARBA00022491"/>
    </source>
</evidence>
<accession>A0A011RF70</accession>
<evidence type="ECO:0000256" key="3">
    <source>
        <dbReference type="ARBA" id="ARBA00023125"/>
    </source>
</evidence>
<evidence type="ECO:0000256" key="2">
    <source>
        <dbReference type="ARBA" id="ARBA00023015"/>
    </source>
</evidence>
<evidence type="ECO:0000256" key="5">
    <source>
        <dbReference type="PROSITE-ProRule" id="PRU00335"/>
    </source>
</evidence>
<dbReference type="SUPFAM" id="SSF48498">
    <property type="entry name" value="Tetracyclin repressor-like, C-terminal domain"/>
    <property type="match status" value="1"/>
</dbReference>
<dbReference type="PROSITE" id="PS50977">
    <property type="entry name" value="HTH_TETR_2"/>
    <property type="match status" value="1"/>
</dbReference>
<dbReference type="Pfam" id="PF00440">
    <property type="entry name" value="TetR_N"/>
    <property type="match status" value="1"/>
</dbReference>
<dbReference type="SUPFAM" id="SSF46689">
    <property type="entry name" value="Homeodomain-like"/>
    <property type="match status" value="1"/>
</dbReference>
<dbReference type="STRING" id="1454004.AW11_01335"/>
<evidence type="ECO:0000256" key="4">
    <source>
        <dbReference type="ARBA" id="ARBA00023163"/>
    </source>
</evidence>
<keyword evidence="2" id="KW-0805">Transcription regulation</keyword>
<keyword evidence="3 5" id="KW-0238">DNA-binding</keyword>
<dbReference type="eggNOG" id="COG1309">
    <property type="taxonomic scope" value="Bacteria"/>
</dbReference>
<sequence length="205" mass="22011">MTEEMPTHTAADCSRAEARRTQILDAAENCVREYGFHRASISKISKASGMGAGHIYHYFANKEAIIAAIVAREVERLLTLTAEVQAAENMLEALALRTESGVLLNLDPQAAGLKLEIVAEASRNPAIAAIVRAADGRRSAGLEETLKALRQAHGLADDAATISTIAEVIAAMFEGLMVRAIRNPAANRQLIARRFQALIRAIVLG</sequence>
<dbReference type="Pfam" id="PF13977">
    <property type="entry name" value="TetR_C_6"/>
    <property type="match status" value="1"/>
</dbReference>
<dbReference type="PANTHER" id="PTHR30055">
    <property type="entry name" value="HTH-TYPE TRANSCRIPTIONAL REGULATOR RUTR"/>
    <property type="match status" value="1"/>
</dbReference>
<dbReference type="InterPro" id="IPR009057">
    <property type="entry name" value="Homeodomain-like_sf"/>
</dbReference>